<feature type="domain" description="Terpene synthase metal-binding" evidence="6">
    <location>
        <begin position="481"/>
        <end position="715"/>
    </location>
</feature>
<proteinExistence type="predicted"/>
<gene>
    <name evidence="7" type="ORF">PVL29_012825</name>
</gene>
<dbReference type="AlphaFoldDB" id="A0AA38ZL60"/>
<dbReference type="GO" id="GO:0010333">
    <property type="term" value="F:terpene synthase activity"/>
    <property type="evidence" value="ECO:0007669"/>
    <property type="project" value="InterPro"/>
</dbReference>
<protein>
    <submittedName>
        <fullName evidence="7">Uncharacterized protein</fullName>
    </submittedName>
</protein>
<dbReference type="SUPFAM" id="SSF48239">
    <property type="entry name" value="Terpenoid cyclases/Protein prenyltransferases"/>
    <property type="match status" value="2"/>
</dbReference>
<dbReference type="InterPro" id="IPR036965">
    <property type="entry name" value="Terpene_synth_N_sf"/>
</dbReference>
<dbReference type="SFLD" id="SFLDG01014">
    <property type="entry name" value="Terpene_Cyclase_Like_1_N-term"/>
    <property type="match status" value="1"/>
</dbReference>
<dbReference type="Pfam" id="PF01397">
    <property type="entry name" value="Terpene_synth"/>
    <property type="match status" value="1"/>
</dbReference>
<dbReference type="InterPro" id="IPR008930">
    <property type="entry name" value="Terpenoid_cyclase/PrenylTrfase"/>
</dbReference>
<evidence type="ECO:0000259" key="6">
    <source>
        <dbReference type="Pfam" id="PF03936"/>
    </source>
</evidence>
<sequence>MESSHSIIEALVRKIKDEMFSSVDLNSFVSPSAYDTAWLAMVPDPAGGNDGRPMFGECLNWVVNNQREGGFWGESDGYGNPTIDCLPATLACMLALKTWGVGSGNLERGLAFIHANTEKLLAENHGRCPRWFAIVFPAMIELAQKTGLEIVFSDELEEVLTNIFYHRQRILEREELVDKYYYPPLLSYLETLPFWYGIDEEDIVKHLSEDGSMFQSPSATVCAFITTRNRKCMNYLQALVQRFPHGVPSMYPMDEQFIQLSMVDHLQKLGLADHFHKEIENILEHVYSHYMSQEQLPQQSLVPVQIYRDALAFRLLRMHGYHVSPWIFCWFLNREDILTHMEEDSQHKYFSSVMYNVYRATDLTFSGEYEIQEARSFARKLLEKTLSLGIRGDNVAMFPNFHALIENELDLPWMARLDHLDHRMWIEQLCEINTQWTGKASFYRLSCFHNEVLMQLAVKNYEFRQAIYNSELEKLKRWCEDWGLSDMGFGREKTTYCYFAVAVACSFLPHDSEVRMIVAKSGILIIVADDFFDTKGSLNELESLTEAVRRWNGKDLSSHSKTIFDALDNLVSGMAAKHLHQQGNDITGDLQDIWYETFASWLLETKWSKSGYIPSKHEYLDNARISVATQTMVLPASCFLNPGSPECKLKHFQNGTITKLLMVVARLLNDTQSYQKEQEEGKLNFVLLHLKENPRATIEDSISFTRAILDEKRKELLEHALMDDLDDLPKPCKQLHLSCFKVFQMCYNSSNRFDSNTELLHDINRAIYIPLKVQTSKPLKLLPYHARPKKENSKINSTCFDQTYKPRVKPSFIMHWIPPKIRDGCGKSPISLNLKLCFV</sequence>
<name>A0AA38ZL60_VITRO</name>
<dbReference type="InterPro" id="IPR001906">
    <property type="entry name" value="Terpene_synth_N"/>
</dbReference>
<dbReference type="PANTHER" id="PTHR31739:SF25">
    <property type="entry name" value="(E,E)-GERANYLLINALOOL SYNTHASE"/>
    <property type="match status" value="1"/>
</dbReference>
<dbReference type="GO" id="GO:0000287">
    <property type="term" value="F:magnesium ion binding"/>
    <property type="evidence" value="ECO:0007669"/>
    <property type="project" value="InterPro"/>
</dbReference>
<dbReference type="FunFam" id="1.50.10.130:FF:000002">
    <property type="entry name" value="Ent-copalyl diphosphate synthase, chloroplastic"/>
    <property type="match status" value="1"/>
</dbReference>
<accession>A0AA38ZL60</accession>
<dbReference type="EMBL" id="JARBHA010000010">
    <property type="protein sequence ID" value="KAJ9690373.1"/>
    <property type="molecule type" value="Genomic_DNA"/>
</dbReference>
<dbReference type="Gene3D" id="1.50.10.160">
    <property type="match status" value="1"/>
</dbReference>
<keyword evidence="4" id="KW-0456">Lyase</keyword>
<dbReference type="Gene3D" id="1.50.10.130">
    <property type="entry name" value="Terpene synthase, N-terminal domain"/>
    <property type="match status" value="1"/>
</dbReference>
<dbReference type="Gene3D" id="1.10.600.10">
    <property type="entry name" value="Farnesyl Diphosphate Synthase"/>
    <property type="match status" value="1"/>
</dbReference>
<dbReference type="SUPFAM" id="SSF48576">
    <property type="entry name" value="Terpenoid synthases"/>
    <property type="match status" value="1"/>
</dbReference>
<dbReference type="InterPro" id="IPR005630">
    <property type="entry name" value="Terpene_synthase_metal-bd"/>
</dbReference>
<evidence type="ECO:0000313" key="7">
    <source>
        <dbReference type="EMBL" id="KAJ9690373.1"/>
    </source>
</evidence>
<dbReference type="InterPro" id="IPR050148">
    <property type="entry name" value="Terpene_synthase-like"/>
</dbReference>
<evidence type="ECO:0000256" key="4">
    <source>
        <dbReference type="ARBA" id="ARBA00023239"/>
    </source>
</evidence>
<evidence type="ECO:0000259" key="5">
    <source>
        <dbReference type="Pfam" id="PF01397"/>
    </source>
</evidence>
<evidence type="ECO:0000256" key="2">
    <source>
        <dbReference type="ARBA" id="ARBA00022723"/>
    </source>
</evidence>
<reference evidence="7 8" key="1">
    <citation type="journal article" date="2023" name="BMC Biotechnol.">
        <title>Vitis rotundifolia cv Carlos genome sequencing.</title>
        <authorList>
            <person name="Huff M."/>
            <person name="Hulse-Kemp A."/>
            <person name="Scheffler B."/>
            <person name="Youngblood R."/>
            <person name="Simpson S."/>
            <person name="Babiker E."/>
            <person name="Staton M."/>
        </authorList>
    </citation>
    <scope>NUCLEOTIDE SEQUENCE [LARGE SCALE GENOMIC DNA]</scope>
    <source>
        <tissue evidence="7">Leaf</tissue>
    </source>
</reference>
<dbReference type="FunFam" id="1.10.600.10:FF:000036">
    <property type="entry name" value="cis-abienol synthase, chloroplastic"/>
    <property type="match status" value="1"/>
</dbReference>
<dbReference type="GO" id="GO:0016102">
    <property type="term" value="P:diterpenoid biosynthetic process"/>
    <property type="evidence" value="ECO:0007669"/>
    <property type="project" value="TreeGrafter"/>
</dbReference>
<comment type="cofactor">
    <cofactor evidence="1">
        <name>Mg(2+)</name>
        <dbReference type="ChEBI" id="CHEBI:18420"/>
    </cofactor>
</comment>
<evidence type="ECO:0000256" key="3">
    <source>
        <dbReference type="ARBA" id="ARBA00022842"/>
    </source>
</evidence>
<keyword evidence="3" id="KW-0460">Magnesium</keyword>
<dbReference type="PANTHER" id="PTHR31739">
    <property type="entry name" value="ENT-COPALYL DIPHOSPHATE SYNTHASE, CHLOROPLASTIC"/>
    <property type="match status" value="1"/>
</dbReference>
<feature type="domain" description="Terpene synthase N-terminal" evidence="5">
    <location>
        <begin position="206"/>
        <end position="387"/>
    </location>
</feature>
<dbReference type="Pfam" id="PF03936">
    <property type="entry name" value="Terpene_synth_C"/>
    <property type="match status" value="1"/>
</dbReference>
<dbReference type="InterPro" id="IPR008949">
    <property type="entry name" value="Isoprenoid_synthase_dom_sf"/>
</dbReference>
<evidence type="ECO:0000313" key="8">
    <source>
        <dbReference type="Proteomes" id="UP001168098"/>
    </source>
</evidence>
<comment type="caution">
    <text evidence="7">The sequence shown here is derived from an EMBL/GenBank/DDBJ whole genome shotgun (WGS) entry which is preliminary data.</text>
</comment>
<keyword evidence="8" id="KW-1185">Reference proteome</keyword>
<organism evidence="7 8">
    <name type="scientific">Vitis rotundifolia</name>
    <name type="common">Muscadine grape</name>
    <dbReference type="NCBI Taxonomy" id="103349"/>
    <lineage>
        <taxon>Eukaryota</taxon>
        <taxon>Viridiplantae</taxon>
        <taxon>Streptophyta</taxon>
        <taxon>Embryophyta</taxon>
        <taxon>Tracheophyta</taxon>
        <taxon>Spermatophyta</taxon>
        <taxon>Magnoliopsida</taxon>
        <taxon>eudicotyledons</taxon>
        <taxon>Gunneridae</taxon>
        <taxon>Pentapetalae</taxon>
        <taxon>rosids</taxon>
        <taxon>Vitales</taxon>
        <taxon>Vitaceae</taxon>
        <taxon>Viteae</taxon>
        <taxon>Vitis</taxon>
    </lineage>
</organism>
<keyword evidence="2" id="KW-0479">Metal-binding</keyword>
<dbReference type="Proteomes" id="UP001168098">
    <property type="component" value="Unassembled WGS sequence"/>
</dbReference>
<evidence type="ECO:0000256" key="1">
    <source>
        <dbReference type="ARBA" id="ARBA00001946"/>
    </source>
</evidence>